<sequence>MNRFARWSQRKRGLESDPPPADEPQHSAPLVGDADSPPADGDTALDAVSPGGDELPPEGSLDHTLPDPDSLGPGSDFKAFLAPGVSSALKNRALRRLWASGNYNVRDGLDDYDLDYSQMRKMSAATSENVRKWGRKVLDELEEQDEAPAAIDDTQDDDAAATPDAGHVARHSTESAEPPPEGER</sequence>
<feature type="region of interest" description="Disordered" evidence="1">
    <location>
        <begin position="141"/>
        <end position="184"/>
    </location>
</feature>
<dbReference type="Proteomes" id="UP001251374">
    <property type="component" value="Unassembled WGS sequence"/>
</dbReference>
<dbReference type="InterPro" id="IPR021735">
    <property type="entry name" value="DUF3306"/>
</dbReference>
<dbReference type="Pfam" id="PF11748">
    <property type="entry name" value="DUF3306"/>
    <property type="match status" value="1"/>
</dbReference>
<keyword evidence="3" id="KW-1185">Reference proteome</keyword>
<reference evidence="2 3" key="1">
    <citation type="submission" date="2023-04" db="EMBL/GenBank/DDBJ databases">
        <title>A long-awaited taxogenomic arrangement of the family Halomonadaceae.</title>
        <authorList>
            <person name="De La Haba R."/>
            <person name="Chuvochina M."/>
            <person name="Wittouck S."/>
            <person name="Arahal D.R."/>
            <person name="Sanchez-Porro C."/>
            <person name="Hugenholtz P."/>
            <person name="Ventosa A."/>
        </authorList>
    </citation>
    <scope>NUCLEOTIDE SEQUENCE [LARGE SCALE GENOMIC DNA]</scope>
    <source>
        <strain evidence="2 3">DSM 26770</strain>
    </source>
</reference>
<comment type="caution">
    <text evidence="2">The sequence shown here is derived from an EMBL/GenBank/DDBJ whole genome shotgun (WGS) entry which is preliminary data.</text>
</comment>
<evidence type="ECO:0000256" key="1">
    <source>
        <dbReference type="SAM" id="MobiDB-lite"/>
    </source>
</evidence>
<evidence type="ECO:0000313" key="2">
    <source>
        <dbReference type="EMBL" id="MDR5905840.1"/>
    </source>
</evidence>
<organism evidence="2 3">
    <name type="scientific">Franzmannia qiaohouensis</name>
    <dbReference type="NCBI Taxonomy" id="1329370"/>
    <lineage>
        <taxon>Bacteria</taxon>
        <taxon>Pseudomonadati</taxon>
        <taxon>Pseudomonadota</taxon>
        <taxon>Gammaproteobacteria</taxon>
        <taxon>Oceanospirillales</taxon>
        <taxon>Halomonadaceae</taxon>
        <taxon>Franzmannia</taxon>
    </lineage>
</organism>
<feature type="region of interest" description="Disordered" evidence="1">
    <location>
        <begin position="1"/>
        <end position="78"/>
    </location>
</feature>
<dbReference type="EMBL" id="JARWAM010000007">
    <property type="protein sequence ID" value="MDR5905840.1"/>
    <property type="molecule type" value="Genomic_DNA"/>
</dbReference>
<dbReference type="RefSeq" id="WP_309721122.1">
    <property type="nucleotide sequence ID" value="NZ_JARWAM010000007.1"/>
</dbReference>
<proteinExistence type="predicted"/>
<accession>A0ABU1HEE5</accession>
<protein>
    <submittedName>
        <fullName evidence="2">DUF3306 domain-containing protein</fullName>
    </submittedName>
</protein>
<name>A0ABU1HEE5_9GAMM</name>
<evidence type="ECO:0000313" key="3">
    <source>
        <dbReference type="Proteomes" id="UP001251374"/>
    </source>
</evidence>
<gene>
    <name evidence="2" type="ORF">QC821_11185</name>
</gene>